<evidence type="ECO:0000313" key="4">
    <source>
        <dbReference type="Proteomes" id="UP000026961"/>
    </source>
</evidence>
<accession>A0A0D9Y7Z5</accession>
<organism evidence="3">
    <name type="scientific">Oryza glumipatula</name>
    <dbReference type="NCBI Taxonomy" id="40148"/>
    <lineage>
        <taxon>Eukaryota</taxon>
        <taxon>Viridiplantae</taxon>
        <taxon>Streptophyta</taxon>
        <taxon>Embryophyta</taxon>
        <taxon>Tracheophyta</taxon>
        <taxon>Spermatophyta</taxon>
        <taxon>Magnoliopsida</taxon>
        <taxon>Liliopsida</taxon>
        <taxon>Poales</taxon>
        <taxon>Poaceae</taxon>
        <taxon>BOP clade</taxon>
        <taxon>Oryzoideae</taxon>
        <taxon>Oryzeae</taxon>
        <taxon>Oryzinae</taxon>
        <taxon>Oryza</taxon>
    </lineage>
</organism>
<feature type="transmembrane region" description="Helical" evidence="2">
    <location>
        <begin position="75"/>
        <end position="96"/>
    </location>
</feature>
<name>A0A0D9Y7Z5_9ORYZ</name>
<evidence type="ECO:0000256" key="2">
    <source>
        <dbReference type="SAM" id="Phobius"/>
    </source>
</evidence>
<keyword evidence="2" id="KW-0812">Transmembrane</keyword>
<evidence type="ECO:0000313" key="3">
    <source>
        <dbReference type="EnsemblPlants" id="OGLUM01G16210.1"/>
    </source>
</evidence>
<evidence type="ECO:0000256" key="1">
    <source>
        <dbReference type="SAM" id="MobiDB-lite"/>
    </source>
</evidence>
<dbReference type="Gramene" id="OGLUM01G16210.1">
    <property type="protein sequence ID" value="OGLUM01G16210.1"/>
    <property type="gene ID" value="OGLUM01G16210"/>
</dbReference>
<sequence length="211" mass="21858">MAIGTARRPCSSFFRSTLLSATATITGHTMITTVSANARERFIRASWDSGTGNKYTAIVVVISYATLLVIDARFIVLAVFPFIALAFIAALCVALVRAEADNGGAASSSASSAAATDHKGKKTTTTAAEEAEQLTAMSVVPYWALCATGHSTRATDLAVTQFLLFLSATLGALVLMLTRLRRLHDAGVVPGVAPASELAAPQGLARGAAGR</sequence>
<dbReference type="Proteomes" id="UP000026961">
    <property type="component" value="Chromosome 1"/>
</dbReference>
<dbReference type="AlphaFoldDB" id="A0A0D9Y7Z5"/>
<feature type="region of interest" description="Disordered" evidence="1">
    <location>
        <begin position="106"/>
        <end position="127"/>
    </location>
</feature>
<feature type="compositionally biased region" description="Low complexity" evidence="1">
    <location>
        <begin position="106"/>
        <end position="115"/>
    </location>
</feature>
<keyword evidence="4" id="KW-1185">Reference proteome</keyword>
<dbReference type="HOGENOM" id="CLU_1306548_0_0_1"/>
<keyword evidence="2" id="KW-1133">Transmembrane helix</keyword>
<proteinExistence type="predicted"/>
<protein>
    <submittedName>
        <fullName evidence="3">Uncharacterized protein</fullName>
    </submittedName>
</protein>
<keyword evidence="2" id="KW-0472">Membrane</keyword>
<feature type="transmembrane region" description="Helical" evidence="2">
    <location>
        <begin position="158"/>
        <end position="177"/>
    </location>
</feature>
<reference evidence="3" key="3">
    <citation type="submission" date="2018-05" db="EMBL/GenBank/DDBJ databases">
        <title>OgluRS3 (Oryza glumaepatula Reference Sequence Version 3).</title>
        <authorList>
            <person name="Zhang J."/>
            <person name="Kudrna D."/>
            <person name="Lee S."/>
            <person name="Talag J."/>
            <person name="Welchert J."/>
            <person name="Wing R.A."/>
        </authorList>
    </citation>
    <scope>NUCLEOTIDE SEQUENCE [LARGE SCALE GENOMIC DNA]</scope>
</reference>
<reference evidence="3" key="2">
    <citation type="submission" date="2015-04" db="UniProtKB">
        <authorList>
            <consortium name="EnsemblPlants"/>
        </authorList>
    </citation>
    <scope>IDENTIFICATION</scope>
</reference>
<reference evidence="3" key="1">
    <citation type="submission" date="2013-08" db="EMBL/GenBank/DDBJ databases">
        <title>Oryza genome evolution.</title>
        <authorList>
            <person name="Wing R.A."/>
            <person name="Panaud O."/>
            <person name="Oliveira A.C."/>
        </authorList>
    </citation>
    <scope>NUCLEOTIDE SEQUENCE</scope>
</reference>
<feature type="transmembrane region" description="Helical" evidence="2">
    <location>
        <begin position="52"/>
        <end position="70"/>
    </location>
</feature>
<dbReference type="EnsemblPlants" id="OGLUM01G16210.1">
    <property type="protein sequence ID" value="OGLUM01G16210.1"/>
    <property type="gene ID" value="OGLUM01G16210"/>
</dbReference>